<protein>
    <submittedName>
        <fullName evidence="2">Uncharacterized protein</fullName>
    </submittedName>
</protein>
<dbReference type="Proteomes" id="UP001279734">
    <property type="component" value="Unassembled WGS sequence"/>
</dbReference>
<sequence length="116" mass="11805">MSSIEKRFRGLPPGGGDSSLGRVGPYPDGGKLANTVLRVGDWGALIDSCDDDELCGTSIEAGGVEVGGVEAGAPTWAEDFTGDCTGDLLAVGDEVGVEAGLDCHFLRVSPPSIHDS</sequence>
<proteinExistence type="predicted"/>
<reference evidence="2" key="1">
    <citation type="submission" date="2023-05" db="EMBL/GenBank/DDBJ databases">
        <title>Nepenthes gracilis genome sequencing.</title>
        <authorList>
            <person name="Fukushima K."/>
        </authorList>
    </citation>
    <scope>NUCLEOTIDE SEQUENCE</scope>
    <source>
        <strain evidence="2">SING2019-196</strain>
    </source>
</reference>
<feature type="region of interest" description="Disordered" evidence="1">
    <location>
        <begin position="1"/>
        <end position="25"/>
    </location>
</feature>
<name>A0AAD3S8B7_NEPGR</name>
<evidence type="ECO:0000313" key="3">
    <source>
        <dbReference type="Proteomes" id="UP001279734"/>
    </source>
</evidence>
<evidence type="ECO:0000313" key="2">
    <source>
        <dbReference type="EMBL" id="GMH06289.1"/>
    </source>
</evidence>
<accession>A0AAD3S8B7</accession>
<keyword evidence="3" id="KW-1185">Reference proteome</keyword>
<dbReference type="EMBL" id="BSYO01000006">
    <property type="protein sequence ID" value="GMH06289.1"/>
    <property type="molecule type" value="Genomic_DNA"/>
</dbReference>
<dbReference type="AlphaFoldDB" id="A0AAD3S8B7"/>
<comment type="caution">
    <text evidence="2">The sequence shown here is derived from an EMBL/GenBank/DDBJ whole genome shotgun (WGS) entry which is preliminary data.</text>
</comment>
<organism evidence="2 3">
    <name type="scientific">Nepenthes gracilis</name>
    <name type="common">Slender pitcher plant</name>
    <dbReference type="NCBI Taxonomy" id="150966"/>
    <lineage>
        <taxon>Eukaryota</taxon>
        <taxon>Viridiplantae</taxon>
        <taxon>Streptophyta</taxon>
        <taxon>Embryophyta</taxon>
        <taxon>Tracheophyta</taxon>
        <taxon>Spermatophyta</taxon>
        <taxon>Magnoliopsida</taxon>
        <taxon>eudicotyledons</taxon>
        <taxon>Gunneridae</taxon>
        <taxon>Pentapetalae</taxon>
        <taxon>Caryophyllales</taxon>
        <taxon>Nepenthaceae</taxon>
        <taxon>Nepenthes</taxon>
    </lineage>
</organism>
<evidence type="ECO:0000256" key="1">
    <source>
        <dbReference type="SAM" id="MobiDB-lite"/>
    </source>
</evidence>
<gene>
    <name evidence="2" type="ORF">Nepgr_008129</name>
</gene>